<keyword evidence="1" id="KW-0472">Membrane</keyword>
<comment type="caution">
    <text evidence="3">The sequence shown here is derived from an EMBL/GenBank/DDBJ whole genome shotgun (WGS) entry which is preliminary data.</text>
</comment>
<dbReference type="EMBL" id="CAJNOQ010016830">
    <property type="protein sequence ID" value="CAF1388317.1"/>
    <property type="molecule type" value="Genomic_DNA"/>
</dbReference>
<keyword evidence="1" id="KW-1133">Transmembrane helix</keyword>
<evidence type="ECO:0000313" key="4">
    <source>
        <dbReference type="EMBL" id="CAF4025658.1"/>
    </source>
</evidence>
<protein>
    <submittedName>
        <fullName evidence="3">Uncharacterized protein</fullName>
    </submittedName>
</protein>
<evidence type="ECO:0000313" key="3">
    <source>
        <dbReference type="EMBL" id="CAF1388317.1"/>
    </source>
</evidence>
<feature type="transmembrane region" description="Helical" evidence="1">
    <location>
        <begin position="164"/>
        <end position="188"/>
    </location>
</feature>
<evidence type="ECO:0000256" key="1">
    <source>
        <dbReference type="SAM" id="Phobius"/>
    </source>
</evidence>
<dbReference type="EMBL" id="CAJOBC010082234">
    <property type="protein sequence ID" value="CAF4283058.1"/>
    <property type="molecule type" value="Genomic_DNA"/>
</dbReference>
<dbReference type="AlphaFoldDB" id="A0A815JY23"/>
<evidence type="ECO:0000313" key="5">
    <source>
        <dbReference type="EMBL" id="CAF4283058.1"/>
    </source>
</evidence>
<evidence type="ECO:0000313" key="2">
    <source>
        <dbReference type="EMBL" id="CAF1217320.1"/>
    </source>
</evidence>
<accession>A0A815JY23</accession>
<feature type="transmembrane region" description="Helical" evidence="1">
    <location>
        <begin position="52"/>
        <end position="72"/>
    </location>
</feature>
<dbReference type="Proteomes" id="UP000677228">
    <property type="component" value="Unassembled WGS sequence"/>
</dbReference>
<feature type="transmembrane region" description="Helical" evidence="1">
    <location>
        <begin position="260"/>
        <end position="280"/>
    </location>
</feature>
<dbReference type="EMBL" id="CAJOBA010036582">
    <property type="protein sequence ID" value="CAF4025658.1"/>
    <property type="molecule type" value="Genomic_DNA"/>
</dbReference>
<feature type="transmembrane region" description="Helical" evidence="1">
    <location>
        <begin position="92"/>
        <end position="113"/>
    </location>
</feature>
<keyword evidence="6" id="KW-1185">Reference proteome</keyword>
<name>A0A815JY23_9BILA</name>
<evidence type="ECO:0000313" key="6">
    <source>
        <dbReference type="Proteomes" id="UP000663829"/>
    </source>
</evidence>
<sequence>MAKSLMRELRKLLKITIIVFRESILFFSDLILRQFLSSNGFWNKVVLTDSNILLFVYTTILLIISFTSLYCSDAFFDNAMLASFSGSKLDEQLVYITLSTFSAVISVISFFKLKLPKWNMSIYNRLQKILHISISLLPLILPFWNASNAYNSTLTKDRRNSISLQVNILMFIFLTIGILCLMILIYFFSRFRIPRRICLILIYLFIFSLLYFIYSYSQSWKINLRRINTGSLHYLDRNRMNPHCQISDHLHFDDFMPTGLNFILIDVFISYCSLVSLISANKENQFKQFYMEKSTFFSYIMIHKVG</sequence>
<reference evidence="3" key="1">
    <citation type="submission" date="2021-02" db="EMBL/GenBank/DDBJ databases">
        <authorList>
            <person name="Nowell W R."/>
        </authorList>
    </citation>
    <scope>NUCLEOTIDE SEQUENCE</scope>
</reference>
<gene>
    <name evidence="3" type="ORF">GPM918_LOCUS32672</name>
    <name evidence="2" type="ORF">OVA965_LOCUS24744</name>
    <name evidence="5" type="ORF">SRO942_LOCUS33341</name>
    <name evidence="4" type="ORF">TMI583_LOCUS25464</name>
</gene>
<organism evidence="3 6">
    <name type="scientific">Didymodactylos carnosus</name>
    <dbReference type="NCBI Taxonomy" id="1234261"/>
    <lineage>
        <taxon>Eukaryota</taxon>
        <taxon>Metazoa</taxon>
        <taxon>Spiralia</taxon>
        <taxon>Gnathifera</taxon>
        <taxon>Rotifera</taxon>
        <taxon>Eurotatoria</taxon>
        <taxon>Bdelloidea</taxon>
        <taxon>Philodinida</taxon>
        <taxon>Philodinidae</taxon>
        <taxon>Didymodactylos</taxon>
    </lineage>
</organism>
<keyword evidence="1" id="KW-0812">Transmembrane</keyword>
<proteinExistence type="predicted"/>
<feature type="transmembrane region" description="Helical" evidence="1">
    <location>
        <begin position="197"/>
        <end position="216"/>
    </location>
</feature>
<dbReference type="EMBL" id="CAJNOK010015047">
    <property type="protein sequence ID" value="CAF1217320.1"/>
    <property type="molecule type" value="Genomic_DNA"/>
</dbReference>
<dbReference type="Proteomes" id="UP000681722">
    <property type="component" value="Unassembled WGS sequence"/>
</dbReference>
<dbReference type="Proteomes" id="UP000663829">
    <property type="component" value="Unassembled WGS sequence"/>
</dbReference>
<feature type="transmembrane region" description="Helical" evidence="1">
    <location>
        <begin position="125"/>
        <end position="144"/>
    </location>
</feature>
<dbReference type="Proteomes" id="UP000682733">
    <property type="component" value="Unassembled WGS sequence"/>
</dbReference>